<dbReference type="EnsemblMetazoa" id="ENSAATROPT000843">
    <property type="protein sequence ID" value="ENSAATROPP000802"/>
    <property type="gene ID" value="ENSAATROPG000676"/>
</dbReference>
<dbReference type="Pfam" id="PF00567">
    <property type="entry name" value="TUDOR"/>
    <property type="match status" value="1"/>
</dbReference>
<evidence type="ECO:0000313" key="3">
    <source>
        <dbReference type="EnsemblMetazoa" id="ENSAATROPP000802"/>
    </source>
</evidence>
<dbReference type="SUPFAM" id="SSF63748">
    <property type="entry name" value="Tudor/PWWP/MBT"/>
    <property type="match status" value="1"/>
</dbReference>
<keyword evidence="4" id="KW-1185">Reference proteome</keyword>
<name>A0AAG5CPN7_ANOAO</name>
<dbReference type="Proteomes" id="UP000075880">
    <property type="component" value="Unassembled WGS sequence"/>
</dbReference>
<feature type="compositionally biased region" description="Basic and acidic residues" evidence="1">
    <location>
        <begin position="310"/>
        <end position="338"/>
    </location>
</feature>
<dbReference type="InterPro" id="IPR002999">
    <property type="entry name" value="Tudor"/>
</dbReference>
<sequence length="814" mass="91454">MYSTAFFILCDTVSVCTKRFSLYVLSMPPKRSLVVQTKMKPPYQSVPPKGNSEPAKQFSPAVKACAYCQNFGADFQCTVCGTLYCGVQCQLHDWLNHRAYQCIPRLEKATPVYVSPEFWANMANSQNPPHSNNVPTMPPWGKNAFQDNFLIPSAGDNFPKPPAQAHFPQAQGQENVPNHPAHANFPKQPAQANLPKQKAQANFPKQTADANFPKQPAQANILKQPAQAYFPQAPDQEHFPAQPVQANFPKQPADFHMTPTQAIVTKSKHLVQQQINVPMPMTMPIFSEPPPNLPKPSEAGLNNNGGGKNKKQEPPKKQEIKQKKSPAEKLIDQKTVKPADNRSSILSALLPNAPEAAVTIEASQPMPVASKKRSIPFLESGRKVRISHIGQNKLYVYGTGPEPDGATNRYLTFMKRSIESAREVKQYRQTPPSKCDIVFAPFEGEYYRAGVESIDGLNVSVIFPDFGNTATVAWTQLKDITNPEIKLAPPLVFETLIDNVMKFTKPQHDFLRTLVENEEFELTKVINMPNSYFKVIDLRHTQELYILSDKLRALPTDEELAKTTVPTVPVTQTKLLNTDPVLTETPVVAEEETEQHHPIAADPLTNDEAKIAPDLGDLRTQMNLVTLTRDTYTPVLAKEFQDASLPTGNDVQLLIVDASELIENNTITVVLYSEMDRYNKVKDECDRIGKSDPHPYKQVQEAEACLIKRDGSWWRAVRCEAEDEYLLLDLGYTYKLLDLGYTYKLDKESDVRRYPAELSRELFTTDCIIDNPRMLQFAMACRENKDGLSGKVLKADVFLKDEVFHARILDLLFD</sequence>
<protein>
    <recommendedName>
        <fullName evidence="2">Tudor domain-containing protein</fullName>
    </recommendedName>
</protein>
<feature type="region of interest" description="Disordered" evidence="1">
    <location>
        <begin position="152"/>
        <end position="196"/>
    </location>
</feature>
<dbReference type="Gene3D" id="2.30.30.140">
    <property type="match status" value="1"/>
</dbReference>
<dbReference type="AlphaFoldDB" id="A0AAG5CPN7"/>
<feature type="domain" description="Tudor" evidence="2">
    <location>
        <begin position="428"/>
        <end position="487"/>
    </location>
</feature>
<organism evidence="3 4">
    <name type="scientific">Anopheles atroparvus</name>
    <name type="common">European mosquito</name>
    <dbReference type="NCBI Taxonomy" id="41427"/>
    <lineage>
        <taxon>Eukaryota</taxon>
        <taxon>Metazoa</taxon>
        <taxon>Ecdysozoa</taxon>
        <taxon>Arthropoda</taxon>
        <taxon>Hexapoda</taxon>
        <taxon>Insecta</taxon>
        <taxon>Pterygota</taxon>
        <taxon>Neoptera</taxon>
        <taxon>Endopterygota</taxon>
        <taxon>Diptera</taxon>
        <taxon>Nematocera</taxon>
        <taxon>Culicoidea</taxon>
        <taxon>Culicidae</taxon>
        <taxon>Anophelinae</taxon>
        <taxon>Anopheles</taxon>
    </lineage>
</organism>
<dbReference type="PROSITE" id="PS50304">
    <property type="entry name" value="TUDOR"/>
    <property type="match status" value="1"/>
</dbReference>
<proteinExistence type="predicted"/>
<accession>A0AAG5CPN7</accession>
<evidence type="ECO:0000313" key="4">
    <source>
        <dbReference type="Proteomes" id="UP000075880"/>
    </source>
</evidence>
<reference evidence="3" key="1">
    <citation type="submission" date="2024-04" db="UniProtKB">
        <authorList>
            <consortium name="EnsemblMetazoa"/>
        </authorList>
    </citation>
    <scope>IDENTIFICATION</scope>
    <source>
        <strain evidence="3">EBRO</strain>
    </source>
</reference>
<feature type="region of interest" description="Disordered" evidence="1">
    <location>
        <begin position="282"/>
        <end position="338"/>
    </location>
</feature>
<evidence type="ECO:0000256" key="1">
    <source>
        <dbReference type="SAM" id="MobiDB-lite"/>
    </source>
</evidence>
<dbReference type="SMART" id="SM00333">
    <property type="entry name" value="TUDOR"/>
    <property type="match status" value="1"/>
</dbReference>
<evidence type="ECO:0000259" key="2">
    <source>
        <dbReference type="PROSITE" id="PS50304"/>
    </source>
</evidence>